<feature type="transmembrane region" description="Helical" evidence="5">
    <location>
        <begin position="134"/>
        <end position="158"/>
    </location>
</feature>
<evidence type="ECO:0000256" key="2">
    <source>
        <dbReference type="ARBA" id="ARBA00022692"/>
    </source>
</evidence>
<feature type="transmembrane region" description="Helical" evidence="5">
    <location>
        <begin position="45"/>
        <end position="65"/>
    </location>
</feature>
<evidence type="ECO:0000256" key="5">
    <source>
        <dbReference type="SAM" id="Phobius"/>
    </source>
</evidence>
<dbReference type="Gene3D" id="1.20.1250.20">
    <property type="entry name" value="MFS general substrate transporter like domains"/>
    <property type="match status" value="1"/>
</dbReference>
<gene>
    <name evidence="7" type="ORF">MM171B00734_0009</name>
</gene>
<keyword evidence="4 5" id="KW-0472">Membrane</keyword>
<dbReference type="InterPro" id="IPR011701">
    <property type="entry name" value="MFS"/>
</dbReference>
<dbReference type="GO" id="GO:0005886">
    <property type="term" value="C:plasma membrane"/>
    <property type="evidence" value="ECO:0007669"/>
    <property type="project" value="TreeGrafter"/>
</dbReference>
<organism evidence="7">
    <name type="scientific">viral metagenome</name>
    <dbReference type="NCBI Taxonomy" id="1070528"/>
    <lineage>
        <taxon>unclassified sequences</taxon>
        <taxon>metagenomes</taxon>
        <taxon>organismal metagenomes</taxon>
    </lineage>
</organism>
<dbReference type="Pfam" id="PF07690">
    <property type="entry name" value="MFS_1"/>
    <property type="match status" value="1"/>
</dbReference>
<keyword evidence="2 5" id="KW-0812">Transmembrane</keyword>
<feature type="transmembrane region" description="Helical" evidence="5">
    <location>
        <begin position="331"/>
        <end position="355"/>
    </location>
</feature>
<feature type="transmembrane region" description="Helical" evidence="5">
    <location>
        <begin position="12"/>
        <end position="33"/>
    </location>
</feature>
<dbReference type="InterPro" id="IPR036259">
    <property type="entry name" value="MFS_trans_sf"/>
</dbReference>
<feature type="transmembrane region" description="Helical" evidence="5">
    <location>
        <begin position="77"/>
        <end position="96"/>
    </location>
</feature>
<accession>A0A6M3M809</accession>
<dbReference type="EMBL" id="MT143844">
    <property type="protein sequence ID" value="QJB03404.1"/>
    <property type="molecule type" value="Genomic_DNA"/>
</dbReference>
<dbReference type="AlphaFoldDB" id="A0A6M3M809"/>
<feature type="transmembrane region" description="Helical" evidence="5">
    <location>
        <begin position="273"/>
        <end position="298"/>
    </location>
</feature>
<keyword evidence="3 5" id="KW-1133">Transmembrane helix</keyword>
<dbReference type="PROSITE" id="PS50850">
    <property type="entry name" value="MFS"/>
    <property type="match status" value="1"/>
</dbReference>
<evidence type="ECO:0000256" key="4">
    <source>
        <dbReference type="ARBA" id="ARBA00023136"/>
    </source>
</evidence>
<dbReference type="GO" id="GO:0046943">
    <property type="term" value="F:carboxylic acid transmembrane transporter activity"/>
    <property type="evidence" value="ECO:0007669"/>
    <property type="project" value="TreeGrafter"/>
</dbReference>
<feature type="transmembrane region" description="Helical" evidence="5">
    <location>
        <begin position="396"/>
        <end position="422"/>
    </location>
</feature>
<feature type="transmembrane region" description="Helical" evidence="5">
    <location>
        <begin position="164"/>
        <end position="185"/>
    </location>
</feature>
<dbReference type="PROSITE" id="PS00216">
    <property type="entry name" value="SUGAR_TRANSPORT_1"/>
    <property type="match status" value="1"/>
</dbReference>
<evidence type="ECO:0000259" key="6">
    <source>
        <dbReference type="PROSITE" id="PS50850"/>
    </source>
</evidence>
<comment type="subcellular location">
    <subcellularLocation>
        <location evidence="1">Membrane</location>
        <topology evidence="1">Multi-pass membrane protein</topology>
    </subcellularLocation>
</comment>
<sequence length="429" mass="45277">MKGWTNLQIRTLFLCFILNMLDGADVLVVSFVAPVLTQEWAVSDAVFGLVFSAGLAGMTLGALFLAPFADVWGRKNLIMLASAVIAIGMLASVLTTSVSQLMALRFFTGLGIGSMLASVAALASEFAPPRYRSFAVAVATAGYPAGATLAGLAGSWIIPAYGWQGMFILIGIGSAVILPILWLYLPESVQFLIARQPRGALERANRYLSAQGMELLTVLPLRSVASAAPPIRKLVQGDLRLVTLLCWGAFFSSFFTLYFLTSWIPRLAVEAGYPLATAINGSAAFNVGAFVGLVALGWFASRFELAVLIATFFILSAITMIVFGAQHTPEAVFFAGMVVIGFLVQGGFGGLYAIAARIYPTEVKTTGVGWSIGIGRLGAVAGPVVGGIVISAQLSLFASFVIFAIPMVIAALLTLLIARLCLKPDATVR</sequence>
<protein>
    <submittedName>
        <fullName evidence="7">Putative transporter domain contining protein</fullName>
    </submittedName>
</protein>
<name>A0A6M3M809_9ZZZZ</name>
<dbReference type="PROSITE" id="PS00217">
    <property type="entry name" value="SUGAR_TRANSPORT_2"/>
    <property type="match status" value="1"/>
</dbReference>
<evidence type="ECO:0000256" key="1">
    <source>
        <dbReference type="ARBA" id="ARBA00004141"/>
    </source>
</evidence>
<proteinExistence type="predicted"/>
<feature type="domain" description="Major facilitator superfamily (MFS) profile" evidence="6">
    <location>
        <begin position="11"/>
        <end position="422"/>
    </location>
</feature>
<feature type="transmembrane region" description="Helical" evidence="5">
    <location>
        <begin position="305"/>
        <end position="325"/>
    </location>
</feature>
<reference evidence="7" key="1">
    <citation type="submission" date="2020-03" db="EMBL/GenBank/DDBJ databases">
        <title>The deep terrestrial virosphere.</title>
        <authorList>
            <person name="Holmfeldt K."/>
            <person name="Nilsson E."/>
            <person name="Simone D."/>
            <person name="Lopez-Fernandez M."/>
            <person name="Wu X."/>
            <person name="de Brujin I."/>
            <person name="Lundin D."/>
            <person name="Andersson A."/>
            <person name="Bertilsson S."/>
            <person name="Dopson M."/>
        </authorList>
    </citation>
    <scope>NUCLEOTIDE SEQUENCE</scope>
    <source>
        <strain evidence="7">MM171B00734</strain>
    </source>
</reference>
<dbReference type="InterPro" id="IPR020846">
    <property type="entry name" value="MFS_dom"/>
</dbReference>
<dbReference type="PANTHER" id="PTHR23508">
    <property type="entry name" value="CARBOXYLIC ACID TRANSPORTER PROTEIN HOMOLOG"/>
    <property type="match status" value="1"/>
</dbReference>
<feature type="transmembrane region" description="Helical" evidence="5">
    <location>
        <begin position="241"/>
        <end position="261"/>
    </location>
</feature>
<feature type="transmembrane region" description="Helical" evidence="5">
    <location>
        <begin position="102"/>
        <end position="122"/>
    </location>
</feature>
<dbReference type="InterPro" id="IPR005829">
    <property type="entry name" value="Sugar_transporter_CS"/>
</dbReference>
<evidence type="ECO:0000313" key="7">
    <source>
        <dbReference type="EMBL" id="QJB03404.1"/>
    </source>
</evidence>
<dbReference type="PANTHER" id="PTHR23508:SF10">
    <property type="entry name" value="CARBOXYLIC ACID TRANSPORTER PROTEIN HOMOLOG"/>
    <property type="match status" value="1"/>
</dbReference>
<feature type="transmembrane region" description="Helical" evidence="5">
    <location>
        <begin position="367"/>
        <end position="390"/>
    </location>
</feature>
<dbReference type="CDD" id="cd17365">
    <property type="entry name" value="MFS_PcaK_like"/>
    <property type="match status" value="1"/>
</dbReference>
<dbReference type="SUPFAM" id="SSF103473">
    <property type="entry name" value="MFS general substrate transporter"/>
    <property type="match status" value="1"/>
</dbReference>
<evidence type="ECO:0000256" key="3">
    <source>
        <dbReference type="ARBA" id="ARBA00022989"/>
    </source>
</evidence>